<evidence type="ECO:0000256" key="5">
    <source>
        <dbReference type="ARBA" id="ARBA00023239"/>
    </source>
</evidence>
<accession>A0ABW6ZAN2</accession>
<evidence type="ECO:0000256" key="3">
    <source>
        <dbReference type="ARBA" id="ARBA00022857"/>
    </source>
</evidence>
<protein>
    <submittedName>
        <fullName evidence="7">NAD(P)H-hydrate dehydratase</fullName>
    </submittedName>
</protein>
<dbReference type="RefSeq" id="WP_030794060.1">
    <property type="nucleotide sequence ID" value="NZ_JBFACJ010000046.1"/>
</dbReference>
<dbReference type="EMBL" id="JBICBM010000037">
    <property type="protein sequence ID" value="MFF9887741.1"/>
    <property type="molecule type" value="Genomic_DNA"/>
</dbReference>
<dbReference type="PANTHER" id="PTHR12592:SF0">
    <property type="entry name" value="ATP-DEPENDENT (S)-NAD(P)H-HYDRATE DEHYDRATASE"/>
    <property type="match status" value="1"/>
</dbReference>
<dbReference type="InterPro" id="IPR000631">
    <property type="entry name" value="CARKD"/>
</dbReference>
<evidence type="ECO:0000313" key="7">
    <source>
        <dbReference type="EMBL" id="MFF9887741.1"/>
    </source>
</evidence>
<evidence type="ECO:0000256" key="2">
    <source>
        <dbReference type="ARBA" id="ARBA00022840"/>
    </source>
</evidence>
<reference evidence="7 8" key="1">
    <citation type="submission" date="2024-10" db="EMBL/GenBank/DDBJ databases">
        <title>The Natural Products Discovery Center: Release of the First 8490 Sequenced Strains for Exploring Actinobacteria Biosynthetic Diversity.</title>
        <authorList>
            <person name="Kalkreuter E."/>
            <person name="Kautsar S.A."/>
            <person name="Yang D."/>
            <person name="Bader C.D."/>
            <person name="Teijaro C.N."/>
            <person name="Fluegel L."/>
            <person name="Davis C.M."/>
            <person name="Simpson J.R."/>
            <person name="Lauterbach L."/>
            <person name="Steele A.D."/>
            <person name="Gui C."/>
            <person name="Meng S."/>
            <person name="Li G."/>
            <person name="Viehrig K."/>
            <person name="Ye F."/>
            <person name="Su P."/>
            <person name="Kiefer A.F."/>
            <person name="Nichols A."/>
            <person name="Cepeda A.J."/>
            <person name="Yan W."/>
            <person name="Fan B."/>
            <person name="Jiang Y."/>
            <person name="Adhikari A."/>
            <person name="Zheng C.-J."/>
            <person name="Schuster L."/>
            <person name="Cowan T.M."/>
            <person name="Smanski M.J."/>
            <person name="Chevrette M.G."/>
            <person name="De Carvalho L.P.S."/>
            <person name="Shen B."/>
        </authorList>
    </citation>
    <scope>NUCLEOTIDE SEQUENCE [LARGE SCALE GENOMIC DNA]</scope>
    <source>
        <strain evidence="7 8">NPDC013366</strain>
    </source>
</reference>
<dbReference type="PANTHER" id="PTHR12592">
    <property type="entry name" value="ATP-DEPENDENT (S)-NAD(P)H-HYDRATE DEHYDRATASE FAMILY MEMBER"/>
    <property type="match status" value="1"/>
</dbReference>
<keyword evidence="4" id="KW-0520">NAD</keyword>
<keyword evidence="1" id="KW-0547">Nucleotide-binding</keyword>
<name>A0ABW6ZAN2_9ACTN</name>
<dbReference type="Gene3D" id="3.40.1190.20">
    <property type="match status" value="1"/>
</dbReference>
<feature type="domain" description="YjeF C-terminal" evidence="6">
    <location>
        <begin position="1"/>
        <end position="272"/>
    </location>
</feature>
<keyword evidence="8" id="KW-1185">Reference proteome</keyword>
<dbReference type="SUPFAM" id="SSF53613">
    <property type="entry name" value="Ribokinase-like"/>
    <property type="match status" value="1"/>
</dbReference>
<dbReference type="PROSITE" id="PS51383">
    <property type="entry name" value="YJEF_C_3"/>
    <property type="match status" value="1"/>
</dbReference>
<evidence type="ECO:0000259" key="6">
    <source>
        <dbReference type="PROSITE" id="PS51383"/>
    </source>
</evidence>
<evidence type="ECO:0000313" key="8">
    <source>
        <dbReference type="Proteomes" id="UP001603418"/>
    </source>
</evidence>
<dbReference type="Pfam" id="PF01256">
    <property type="entry name" value="Carb_kinase"/>
    <property type="match status" value="1"/>
</dbReference>
<organism evidence="7 8">
    <name type="scientific">Streptomyces eurythermus</name>
    <dbReference type="NCBI Taxonomy" id="42237"/>
    <lineage>
        <taxon>Bacteria</taxon>
        <taxon>Bacillati</taxon>
        <taxon>Actinomycetota</taxon>
        <taxon>Actinomycetes</taxon>
        <taxon>Kitasatosporales</taxon>
        <taxon>Streptomycetaceae</taxon>
        <taxon>Streptomyces</taxon>
    </lineage>
</organism>
<sequence>MVFVVGGSQMYGAPPYLAGLGALRAGTDRVYVLAPASPAAAAAALGMHMLPVRGRELAPADVEDLVRASDAVEQRLAQTGAAGRVVWLVGPGLGGSPVADRVLEALCVARNRSGVRSSAVVVDGSLGGGEQGRQRLAALGAAVVLLNRAEAAALAGQRHRPVRLPVTDLVRLAGRTGATAVVAKDRVDRVVTSSELVHQITAGHPSLAKSGSGDVLAGVTAGLLAQGLPAPQAAALACYLVGTAGQRLARRTGVGWLPSDLPDALADPMRHLLESRPRLNRIAQLITDVPNRWRQS</sequence>
<dbReference type="InterPro" id="IPR029056">
    <property type="entry name" value="Ribokinase-like"/>
</dbReference>
<gene>
    <name evidence="7" type="ORF">ACF1HC_40235</name>
</gene>
<keyword evidence="5" id="KW-0456">Lyase</keyword>
<dbReference type="Proteomes" id="UP001603418">
    <property type="component" value="Unassembled WGS sequence"/>
</dbReference>
<keyword evidence="2" id="KW-0067">ATP-binding</keyword>
<evidence type="ECO:0000256" key="4">
    <source>
        <dbReference type="ARBA" id="ARBA00023027"/>
    </source>
</evidence>
<comment type="caution">
    <text evidence="7">The sequence shown here is derived from an EMBL/GenBank/DDBJ whole genome shotgun (WGS) entry which is preliminary data.</text>
</comment>
<proteinExistence type="predicted"/>
<evidence type="ECO:0000256" key="1">
    <source>
        <dbReference type="ARBA" id="ARBA00022741"/>
    </source>
</evidence>
<keyword evidence="3" id="KW-0521">NADP</keyword>